<evidence type="ECO:0000313" key="2">
    <source>
        <dbReference type="EMBL" id="MDC0745801.1"/>
    </source>
</evidence>
<accession>A0ABT5EVF6</accession>
<sequence length="232" mass="23654">MIVLVSQAGCGVAQRAGRGAAEGAIGKVAGKIGDHERIKELAEGVKRRAIGSATEELGQPQRLAEIHRIAAAFGAGIVFGASSAALGGPHVVERVSEGGRREAQSATPVESIAGQAARAFSQGISAELGRAGEGPLTTSLSATTEQVTASMARGVRGELGVLFPECDGRDAAKCLDRSVERVSRASAAGVAAGIRESLGVWPVVLAFGVGAFSMLALAWARAIYRAGQLARR</sequence>
<proteinExistence type="predicted"/>
<dbReference type="RefSeq" id="WP_271923694.1">
    <property type="nucleotide sequence ID" value="NZ_JAQNDO010000001.1"/>
</dbReference>
<dbReference type="EMBL" id="JAQNDO010000001">
    <property type="protein sequence ID" value="MDC0745801.1"/>
    <property type="molecule type" value="Genomic_DNA"/>
</dbReference>
<keyword evidence="1" id="KW-1133">Transmembrane helix</keyword>
<dbReference type="Proteomes" id="UP001221411">
    <property type="component" value="Unassembled WGS sequence"/>
</dbReference>
<reference evidence="2 3" key="1">
    <citation type="submission" date="2022-11" db="EMBL/GenBank/DDBJ databases">
        <title>Minimal conservation of predation-associated metabolite biosynthetic gene clusters underscores biosynthetic potential of Myxococcota including descriptions for ten novel species: Archangium lansinium sp. nov., Myxococcus landrumus sp. nov., Nannocystis bai.</title>
        <authorList>
            <person name="Ahearne A."/>
            <person name="Stevens C."/>
            <person name="Dowd S."/>
        </authorList>
    </citation>
    <scope>NUCLEOTIDE SEQUENCE [LARGE SCALE GENOMIC DNA]</scope>
    <source>
        <strain evidence="2 3">RJM3</strain>
    </source>
</reference>
<organism evidence="2 3">
    <name type="scientific">Polyangium mundeleinium</name>
    <dbReference type="NCBI Taxonomy" id="2995306"/>
    <lineage>
        <taxon>Bacteria</taxon>
        <taxon>Pseudomonadati</taxon>
        <taxon>Myxococcota</taxon>
        <taxon>Polyangia</taxon>
        <taxon>Polyangiales</taxon>
        <taxon>Polyangiaceae</taxon>
        <taxon>Polyangium</taxon>
    </lineage>
</organism>
<keyword evidence="3" id="KW-1185">Reference proteome</keyword>
<evidence type="ECO:0000256" key="1">
    <source>
        <dbReference type="SAM" id="Phobius"/>
    </source>
</evidence>
<evidence type="ECO:0000313" key="3">
    <source>
        <dbReference type="Proteomes" id="UP001221411"/>
    </source>
</evidence>
<keyword evidence="1" id="KW-0812">Transmembrane</keyword>
<gene>
    <name evidence="2" type="ORF">POL67_31010</name>
</gene>
<protein>
    <submittedName>
        <fullName evidence="2">Uncharacterized protein</fullName>
    </submittedName>
</protein>
<comment type="caution">
    <text evidence="2">The sequence shown here is derived from an EMBL/GenBank/DDBJ whole genome shotgun (WGS) entry which is preliminary data.</text>
</comment>
<name>A0ABT5EVF6_9BACT</name>
<feature type="transmembrane region" description="Helical" evidence="1">
    <location>
        <begin position="200"/>
        <end position="224"/>
    </location>
</feature>
<keyword evidence="1" id="KW-0472">Membrane</keyword>